<evidence type="ECO:0000256" key="6">
    <source>
        <dbReference type="SAM" id="MobiDB-lite"/>
    </source>
</evidence>
<reference evidence="9 10" key="1">
    <citation type="submission" date="2015-08" db="EMBL/GenBank/DDBJ databases">
        <authorList>
            <person name="Babu N.S."/>
            <person name="Beckwith C.J."/>
            <person name="Beseler K.G."/>
            <person name="Brison A."/>
            <person name="Carone J.V."/>
            <person name="Caskin T.P."/>
            <person name="Diamond M."/>
            <person name="Durham M.E."/>
            <person name="Foxe J.M."/>
            <person name="Go M."/>
            <person name="Henderson B.A."/>
            <person name="Jones I.B."/>
            <person name="McGettigan J.A."/>
            <person name="Micheletti S.J."/>
            <person name="Nasrallah M.E."/>
            <person name="Ortiz D."/>
            <person name="Piller C.R."/>
            <person name="Privatt S.R."/>
            <person name="Schneider S.L."/>
            <person name="Sharp S."/>
            <person name="Smith T.C."/>
            <person name="Stanton J.D."/>
            <person name="Ullery H.E."/>
            <person name="Wilson R.J."/>
            <person name="Serrano M.G."/>
            <person name="Buck G."/>
            <person name="Lee V."/>
            <person name="Wang Y."/>
            <person name="Carvalho R."/>
            <person name="Voegtly L."/>
            <person name="Shi R."/>
            <person name="Duckworth R."/>
            <person name="Johnson A."/>
            <person name="Loviza R."/>
            <person name="Walstead R."/>
            <person name="Shah Z."/>
            <person name="Kiflezghi M."/>
            <person name="Wade K."/>
            <person name="Ball S.L."/>
            <person name="Bradley K.W."/>
            <person name="Asai D.J."/>
            <person name="Bowman C.A."/>
            <person name="Russell D.A."/>
            <person name="Pope W.H."/>
            <person name="Jacobs-Sera D."/>
            <person name="Hendrix R.W."/>
            <person name="Hatfull G.F."/>
        </authorList>
    </citation>
    <scope>NUCLEOTIDE SEQUENCE [LARGE SCALE GENOMIC DNA]</scope>
    <source>
        <strain evidence="9 10">DSM 27648</strain>
    </source>
</reference>
<keyword evidence="7" id="KW-0812">Transmembrane</keyword>
<dbReference type="InterPro" id="IPR011009">
    <property type="entry name" value="Kinase-like_dom_sf"/>
</dbReference>
<dbReference type="CDD" id="cd14014">
    <property type="entry name" value="STKc_PknB_like"/>
    <property type="match status" value="1"/>
</dbReference>
<dbReference type="Gene3D" id="1.10.510.10">
    <property type="entry name" value="Transferase(Phosphotransferase) domain 1"/>
    <property type="match status" value="1"/>
</dbReference>
<keyword evidence="1" id="KW-0808">Transferase</keyword>
<evidence type="ECO:0000256" key="7">
    <source>
        <dbReference type="SAM" id="Phobius"/>
    </source>
</evidence>
<dbReference type="KEGG" id="llu:AKJ09_01709"/>
<gene>
    <name evidence="9" type="ORF">AKJ09_01709</name>
</gene>
<dbReference type="GO" id="GO:0005524">
    <property type="term" value="F:ATP binding"/>
    <property type="evidence" value="ECO:0007669"/>
    <property type="project" value="UniProtKB-UniRule"/>
</dbReference>
<feature type="transmembrane region" description="Helical" evidence="7">
    <location>
        <begin position="143"/>
        <end position="162"/>
    </location>
</feature>
<dbReference type="Gene3D" id="3.30.200.20">
    <property type="entry name" value="Phosphorylase Kinase, domain 1"/>
    <property type="match status" value="1"/>
</dbReference>
<evidence type="ECO:0000256" key="4">
    <source>
        <dbReference type="ARBA" id="ARBA00022840"/>
    </source>
</evidence>
<feature type="domain" description="Protein kinase" evidence="8">
    <location>
        <begin position="212"/>
        <end position="480"/>
    </location>
</feature>
<dbReference type="InterPro" id="IPR017441">
    <property type="entry name" value="Protein_kinase_ATP_BS"/>
</dbReference>
<protein>
    <submittedName>
        <fullName evidence="9">Serine/threonine protein kinase</fullName>
    </submittedName>
</protein>
<proteinExistence type="predicted"/>
<dbReference type="PROSITE" id="PS00107">
    <property type="entry name" value="PROTEIN_KINASE_ATP"/>
    <property type="match status" value="1"/>
</dbReference>
<dbReference type="EMBL" id="CP012333">
    <property type="protein sequence ID" value="AKU95045.1"/>
    <property type="molecule type" value="Genomic_DNA"/>
</dbReference>
<feature type="binding site" evidence="5">
    <location>
        <position position="241"/>
    </location>
    <ligand>
        <name>ATP</name>
        <dbReference type="ChEBI" id="CHEBI:30616"/>
    </ligand>
</feature>
<dbReference type="Pfam" id="PF00069">
    <property type="entry name" value="Pkinase"/>
    <property type="match status" value="1"/>
</dbReference>
<evidence type="ECO:0000256" key="5">
    <source>
        <dbReference type="PROSITE-ProRule" id="PRU10141"/>
    </source>
</evidence>
<dbReference type="AlphaFoldDB" id="A0A0K1PNC7"/>
<name>A0A0K1PNC7_9BACT</name>
<dbReference type="PANTHER" id="PTHR43289">
    <property type="entry name" value="MITOGEN-ACTIVATED PROTEIN KINASE KINASE KINASE 20-RELATED"/>
    <property type="match status" value="1"/>
</dbReference>
<keyword evidence="7" id="KW-0472">Membrane</keyword>
<feature type="transmembrane region" description="Helical" evidence="7">
    <location>
        <begin position="119"/>
        <end position="136"/>
    </location>
</feature>
<feature type="region of interest" description="Disordered" evidence="6">
    <location>
        <begin position="494"/>
        <end position="516"/>
    </location>
</feature>
<dbReference type="InterPro" id="IPR008271">
    <property type="entry name" value="Ser/Thr_kinase_AS"/>
</dbReference>
<dbReference type="PROSITE" id="PS50011">
    <property type="entry name" value="PROTEIN_KINASE_DOM"/>
    <property type="match status" value="1"/>
</dbReference>
<keyword evidence="2 5" id="KW-0547">Nucleotide-binding</keyword>
<evidence type="ECO:0000256" key="2">
    <source>
        <dbReference type="ARBA" id="ARBA00022741"/>
    </source>
</evidence>
<dbReference type="STRING" id="1391654.AKJ09_01709"/>
<evidence type="ECO:0000313" key="9">
    <source>
        <dbReference type="EMBL" id="AKU95045.1"/>
    </source>
</evidence>
<keyword evidence="3 9" id="KW-0418">Kinase</keyword>
<dbReference type="Proteomes" id="UP000064967">
    <property type="component" value="Chromosome"/>
</dbReference>
<accession>A0A0K1PNC7</accession>
<keyword evidence="10" id="KW-1185">Reference proteome</keyword>
<sequence>MNGSPGIASGPAGDDETRKAEALFGSRVSAFARMSGVFTLAFLLPEVIGSRSQGITTLARALAPSLIIGAILLVLGFLAKRVWRDRRMHEVTDALVIFIVCLGFDLTIFGGHVSDRREMVLALVSSNMLIARAAVVPSTGKRSAIIGALAFTPLVVVTFLFYRSSGDPALTWSRTAYAAQWGAVAVAASAGLSRRIYTMQRQVDAARRFGQYTLEQKIGEGGMGEVFRARHAMLRRPTALKLLPRSRSGAGAIARFEREVQMTSRLTHPNTIQIYDYGRAEDGTFYYAMEFLDGLTLEELVLRDGAQHPGRVAHILADICASLAEAHEAGLVHRDIKAQNVMLCARGGAYDVVKVLDFGLVRTAGEESDEPGGLAGTPAYMAPEAIASPEQFDARSDLYAVGALGYFLLTGANVFSGPSAFELLGQHLHATPVIPSERAGREIPASLERLVLTCLAKSPHDRAASAYALCAALTALHDVRATWGQADASQWWREHGERRPANDGTASAHDIERSTRKDVARPLAILQRADDA</sequence>
<keyword evidence="4 5" id="KW-0067">ATP-binding</keyword>
<keyword evidence="9" id="KW-0723">Serine/threonine-protein kinase</keyword>
<evidence type="ECO:0000259" key="8">
    <source>
        <dbReference type="PROSITE" id="PS50011"/>
    </source>
</evidence>
<dbReference type="PROSITE" id="PS00108">
    <property type="entry name" value="PROTEIN_KINASE_ST"/>
    <property type="match status" value="1"/>
</dbReference>
<dbReference type="GO" id="GO:0004674">
    <property type="term" value="F:protein serine/threonine kinase activity"/>
    <property type="evidence" value="ECO:0007669"/>
    <property type="project" value="UniProtKB-KW"/>
</dbReference>
<dbReference type="PANTHER" id="PTHR43289:SF6">
    <property type="entry name" value="SERINE_THREONINE-PROTEIN KINASE NEKL-3"/>
    <property type="match status" value="1"/>
</dbReference>
<organism evidence="9 10">
    <name type="scientific">Labilithrix luteola</name>
    <dbReference type="NCBI Taxonomy" id="1391654"/>
    <lineage>
        <taxon>Bacteria</taxon>
        <taxon>Pseudomonadati</taxon>
        <taxon>Myxococcota</taxon>
        <taxon>Polyangia</taxon>
        <taxon>Polyangiales</taxon>
        <taxon>Labilitrichaceae</taxon>
        <taxon>Labilithrix</taxon>
    </lineage>
</organism>
<keyword evidence="7" id="KW-1133">Transmembrane helix</keyword>
<feature type="transmembrane region" description="Helical" evidence="7">
    <location>
        <begin position="91"/>
        <end position="113"/>
    </location>
</feature>
<evidence type="ECO:0000256" key="1">
    <source>
        <dbReference type="ARBA" id="ARBA00022679"/>
    </source>
</evidence>
<dbReference type="InterPro" id="IPR000719">
    <property type="entry name" value="Prot_kinase_dom"/>
</dbReference>
<dbReference type="SUPFAM" id="SSF56112">
    <property type="entry name" value="Protein kinase-like (PK-like)"/>
    <property type="match status" value="1"/>
</dbReference>
<dbReference type="SMART" id="SM00220">
    <property type="entry name" value="S_TKc"/>
    <property type="match status" value="1"/>
</dbReference>
<feature type="transmembrane region" description="Helical" evidence="7">
    <location>
        <begin position="61"/>
        <end position="79"/>
    </location>
</feature>
<evidence type="ECO:0000256" key="3">
    <source>
        <dbReference type="ARBA" id="ARBA00022777"/>
    </source>
</evidence>
<evidence type="ECO:0000313" key="10">
    <source>
        <dbReference type="Proteomes" id="UP000064967"/>
    </source>
</evidence>